<dbReference type="EMBL" id="CP093245">
    <property type="protein sequence ID" value="UNH31672.1"/>
    <property type="molecule type" value="Genomic_DNA"/>
</dbReference>
<dbReference type="RefSeq" id="WP_241542633.1">
    <property type="nucleotide sequence ID" value="NZ_CAWQWL010000001.1"/>
</dbReference>
<organism evidence="1 2">
    <name type="scientific">Moellerella wisconsensis</name>
    <dbReference type="NCBI Taxonomy" id="158849"/>
    <lineage>
        <taxon>Bacteria</taxon>
        <taxon>Pseudomonadati</taxon>
        <taxon>Pseudomonadota</taxon>
        <taxon>Gammaproteobacteria</taxon>
        <taxon>Enterobacterales</taxon>
        <taxon>Morganellaceae</taxon>
        <taxon>Moellerella</taxon>
    </lineage>
</organism>
<dbReference type="AlphaFoldDB" id="A0A9Q8Q496"/>
<reference evidence="1" key="1">
    <citation type="submission" date="2022-03" db="EMBL/GenBank/DDBJ databases">
        <title>ESBL-producing Moellerella wisconsensis and Escherichia marmotae isolated from wild game meat.</title>
        <authorList>
            <person name="Biggel M."/>
        </authorList>
    </citation>
    <scope>NUCLEOTIDE SEQUENCE</scope>
    <source>
        <strain evidence="1">W51</strain>
    </source>
</reference>
<sequence length="70" mass="8013">MQGTNWVKVSEKLPNDYAVVLTKNNGANTRAIFIYDEQKKPVFIHFSRNGKSRILGNVTEWYSPPMPEGE</sequence>
<evidence type="ECO:0000313" key="1">
    <source>
        <dbReference type="EMBL" id="UNH31672.1"/>
    </source>
</evidence>
<name>A0A9Q8Q496_9GAMM</name>
<accession>A0A9Q8Q496</accession>
<dbReference type="Proteomes" id="UP000829116">
    <property type="component" value="Chromosome"/>
</dbReference>
<gene>
    <name evidence="1" type="ORF">MNY72_05085</name>
</gene>
<proteinExistence type="predicted"/>
<evidence type="ECO:0000313" key="2">
    <source>
        <dbReference type="Proteomes" id="UP000829116"/>
    </source>
</evidence>
<protein>
    <recommendedName>
        <fullName evidence="3">DUF551 domain-containing protein</fullName>
    </recommendedName>
</protein>
<evidence type="ECO:0008006" key="3">
    <source>
        <dbReference type="Google" id="ProtNLM"/>
    </source>
</evidence>